<dbReference type="InterPro" id="IPR012349">
    <property type="entry name" value="Split_barrel_FMN-bd"/>
</dbReference>
<accession>A0A329QIT7</accession>
<dbReference type="PANTHER" id="PTHR39428">
    <property type="entry name" value="F420H(2)-DEPENDENT QUINONE REDUCTASE RV1261C"/>
    <property type="match status" value="1"/>
</dbReference>
<dbReference type="InterPro" id="IPR004378">
    <property type="entry name" value="F420H2_quin_Rdtase"/>
</dbReference>
<dbReference type="SUPFAM" id="SSF50475">
    <property type="entry name" value="FMN-binding split barrel"/>
    <property type="match status" value="1"/>
</dbReference>
<comment type="catalytic activity">
    <reaction evidence="2">
        <text>oxidized coenzyme F420-(gamma-L-Glu)(n) + a quinol + H(+) = reduced coenzyme F420-(gamma-L-Glu)(n) + a quinone</text>
        <dbReference type="Rhea" id="RHEA:39663"/>
        <dbReference type="Rhea" id="RHEA-COMP:12939"/>
        <dbReference type="Rhea" id="RHEA-COMP:14378"/>
        <dbReference type="ChEBI" id="CHEBI:15378"/>
        <dbReference type="ChEBI" id="CHEBI:24646"/>
        <dbReference type="ChEBI" id="CHEBI:132124"/>
        <dbReference type="ChEBI" id="CHEBI:133980"/>
        <dbReference type="ChEBI" id="CHEBI:139511"/>
    </reaction>
</comment>
<dbReference type="Proteomes" id="UP000250462">
    <property type="component" value="Unassembled WGS sequence"/>
</dbReference>
<dbReference type="GO" id="GO:0005886">
    <property type="term" value="C:plasma membrane"/>
    <property type="evidence" value="ECO:0007669"/>
    <property type="project" value="TreeGrafter"/>
</dbReference>
<organism evidence="3 4">
    <name type="scientific">Phytoactinopolyspora halophila</name>
    <dbReference type="NCBI Taxonomy" id="1981511"/>
    <lineage>
        <taxon>Bacteria</taxon>
        <taxon>Bacillati</taxon>
        <taxon>Actinomycetota</taxon>
        <taxon>Actinomycetes</taxon>
        <taxon>Jiangellales</taxon>
        <taxon>Jiangellaceae</taxon>
        <taxon>Phytoactinopolyspora</taxon>
    </lineage>
</organism>
<keyword evidence="4" id="KW-1185">Reference proteome</keyword>
<protein>
    <submittedName>
        <fullName evidence="3">Nitroreductase family deazaflavin-dependent oxidoreductase</fullName>
    </submittedName>
</protein>
<dbReference type="EMBL" id="QMIG01000021">
    <property type="protein sequence ID" value="RAW11262.1"/>
    <property type="molecule type" value="Genomic_DNA"/>
</dbReference>
<sequence length="136" mass="15612">MTGGLVGRRLVGNDMLLLTTRGRRTGKIHTVPLLYLFDDDTPVVIASWGGRPSHPHWYQNLQADPRAIVQVRSERRLVRARTAEPAERDAWWPRVLAAYHKYRTYEANTDRIIPVVFLERETPRPDAVDDWRAAAG</sequence>
<gene>
    <name evidence="3" type="ORF">DPM12_16815</name>
</gene>
<evidence type="ECO:0000256" key="1">
    <source>
        <dbReference type="ARBA" id="ARBA00008710"/>
    </source>
</evidence>
<evidence type="ECO:0000256" key="2">
    <source>
        <dbReference type="ARBA" id="ARBA00049106"/>
    </source>
</evidence>
<evidence type="ECO:0000313" key="4">
    <source>
        <dbReference type="Proteomes" id="UP000250462"/>
    </source>
</evidence>
<dbReference type="AlphaFoldDB" id="A0A329QIT7"/>
<dbReference type="GO" id="GO:0070967">
    <property type="term" value="F:coenzyme F420 binding"/>
    <property type="evidence" value="ECO:0007669"/>
    <property type="project" value="TreeGrafter"/>
</dbReference>
<reference evidence="3 4" key="1">
    <citation type="submission" date="2018-06" db="EMBL/GenBank/DDBJ databases">
        <title>Phytoactinopolyspora halophila sp. nov., a novel halophilic actinomycete isolated from a saline soil in China.</title>
        <authorList>
            <person name="Tang S.-K."/>
        </authorList>
    </citation>
    <scope>NUCLEOTIDE SEQUENCE [LARGE SCALE GENOMIC DNA]</scope>
    <source>
        <strain evidence="3 4">YIM 96934</strain>
    </source>
</reference>
<dbReference type="NCBIfam" id="TIGR00026">
    <property type="entry name" value="hi_GC_TIGR00026"/>
    <property type="match status" value="1"/>
</dbReference>
<comment type="similarity">
    <text evidence="1">Belongs to the F420H(2)-dependent quinone reductase family.</text>
</comment>
<dbReference type="OrthoDB" id="8225825at2"/>
<dbReference type="GO" id="GO:0016491">
    <property type="term" value="F:oxidoreductase activity"/>
    <property type="evidence" value="ECO:0007669"/>
    <property type="project" value="InterPro"/>
</dbReference>
<dbReference type="Gene3D" id="2.30.110.10">
    <property type="entry name" value="Electron Transport, Fmn-binding Protein, Chain A"/>
    <property type="match status" value="1"/>
</dbReference>
<name>A0A329QIT7_9ACTN</name>
<comment type="caution">
    <text evidence="3">The sequence shown here is derived from an EMBL/GenBank/DDBJ whole genome shotgun (WGS) entry which is preliminary data.</text>
</comment>
<proteinExistence type="inferred from homology"/>
<dbReference type="PANTHER" id="PTHR39428:SF3">
    <property type="entry name" value="DEAZAFLAVIN-DEPENDENT NITROREDUCTASE"/>
    <property type="match status" value="1"/>
</dbReference>
<evidence type="ECO:0000313" key="3">
    <source>
        <dbReference type="EMBL" id="RAW11262.1"/>
    </source>
</evidence>
<dbReference type="Pfam" id="PF04075">
    <property type="entry name" value="F420H2_quin_red"/>
    <property type="match status" value="1"/>
</dbReference>